<dbReference type="AlphaFoldDB" id="K1RBJ1"/>
<evidence type="ECO:0000313" key="1">
    <source>
        <dbReference type="EMBL" id="EKC38580.1"/>
    </source>
</evidence>
<proteinExistence type="predicted"/>
<dbReference type="HOGENOM" id="CLU_761313_0_0_1"/>
<sequence>MEVVSRCLCTLFLVLTLVCESVTGLYCYSYRYGYYYYCGFWFIWIVFFALITCCIIAMRRRRRNRLQYIRVAQPAYGATPSSYPPPPPAGAYQYPQPAPSAPVNPPQYAQPQSYSPDPTHPLLIFGKLKLCPHFLVVIGSPVCTFIVTGHMTCVYRYIDLTETTNIQDKMEVVSRCICTLFLVLSLVCESVTGKYCYNSFSSNRYYCGDDYECCNIDECCYTYYVYQLWWFWVIVAVTSALTSCCCKAMLKRCFGSQDNREARPAYGSITASPSSTQAGANHYPQPAPNAPVSPPKYTQPQSDLPSAAFGKFPLCNSFLVVIVSPGTYCHNAFSGLQYHCGDDYECCHLDECCYTHYVYRLWCK</sequence>
<evidence type="ECO:0008006" key="2">
    <source>
        <dbReference type="Google" id="ProtNLM"/>
    </source>
</evidence>
<reference evidence="1" key="1">
    <citation type="journal article" date="2012" name="Nature">
        <title>The oyster genome reveals stress adaptation and complexity of shell formation.</title>
        <authorList>
            <person name="Zhang G."/>
            <person name="Fang X."/>
            <person name="Guo X."/>
            <person name="Li L."/>
            <person name="Luo R."/>
            <person name="Xu F."/>
            <person name="Yang P."/>
            <person name="Zhang L."/>
            <person name="Wang X."/>
            <person name="Qi H."/>
            <person name="Xiong Z."/>
            <person name="Que H."/>
            <person name="Xie Y."/>
            <person name="Holland P.W."/>
            <person name="Paps J."/>
            <person name="Zhu Y."/>
            <person name="Wu F."/>
            <person name="Chen Y."/>
            <person name="Wang J."/>
            <person name="Peng C."/>
            <person name="Meng J."/>
            <person name="Yang L."/>
            <person name="Liu J."/>
            <person name="Wen B."/>
            <person name="Zhang N."/>
            <person name="Huang Z."/>
            <person name="Zhu Q."/>
            <person name="Feng Y."/>
            <person name="Mount A."/>
            <person name="Hedgecock D."/>
            <person name="Xu Z."/>
            <person name="Liu Y."/>
            <person name="Domazet-Loso T."/>
            <person name="Du Y."/>
            <person name="Sun X."/>
            <person name="Zhang S."/>
            <person name="Liu B."/>
            <person name="Cheng P."/>
            <person name="Jiang X."/>
            <person name="Li J."/>
            <person name="Fan D."/>
            <person name="Wang W."/>
            <person name="Fu W."/>
            <person name="Wang T."/>
            <person name="Wang B."/>
            <person name="Zhang J."/>
            <person name="Peng Z."/>
            <person name="Li Y."/>
            <person name="Li N."/>
            <person name="Wang J."/>
            <person name="Chen M."/>
            <person name="He Y."/>
            <person name="Tan F."/>
            <person name="Song X."/>
            <person name="Zheng Q."/>
            <person name="Huang R."/>
            <person name="Yang H."/>
            <person name="Du X."/>
            <person name="Chen L."/>
            <person name="Yang M."/>
            <person name="Gaffney P.M."/>
            <person name="Wang S."/>
            <person name="Luo L."/>
            <person name="She Z."/>
            <person name="Ming Y."/>
            <person name="Huang W."/>
            <person name="Zhang S."/>
            <person name="Huang B."/>
            <person name="Zhang Y."/>
            <person name="Qu T."/>
            <person name="Ni P."/>
            <person name="Miao G."/>
            <person name="Wang J."/>
            <person name="Wang Q."/>
            <person name="Steinberg C.E."/>
            <person name="Wang H."/>
            <person name="Li N."/>
            <person name="Qian L."/>
            <person name="Zhang G."/>
            <person name="Li Y."/>
            <person name="Yang H."/>
            <person name="Liu X."/>
            <person name="Wang J."/>
            <person name="Yin Y."/>
            <person name="Wang J."/>
        </authorList>
    </citation>
    <scope>NUCLEOTIDE SEQUENCE [LARGE SCALE GENOMIC DNA]</scope>
    <source>
        <strain evidence="1">05x7-T-G4-1.051#20</strain>
    </source>
</reference>
<protein>
    <recommendedName>
        <fullName evidence="2">Vesicular, overexpressed in cancer, prosurvival protein 1</fullName>
    </recommendedName>
</protein>
<dbReference type="EMBL" id="JH817665">
    <property type="protein sequence ID" value="EKC38580.1"/>
    <property type="molecule type" value="Genomic_DNA"/>
</dbReference>
<dbReference type="InterPro" id="IPR021684">
    <property type="entry name" value="WBP1-like"/>
</dbReference>
<name>K1RBJ1_MAGGI</name>
<dbReference type="Pfam" id="PF11669">
    <property type="entry name" value="WBP-1"/>
    <property type="match status" value="1"/>
</dbReference>
<accession>K1RBJ1</accession>
<dbReference type="InParanoid" id="K1RBJ1"/>
<gene>
    <name evidence="1" type="ORF">CGI_10025933</name>
</gene>
<organism evidence="1">
    <name type="scientific">Magallana gigas</name>
    <name type="common">Pacific oyster</name>
    <name type="synonym">Crassostrea gigas</name>
    <dbReference type="NCBI Taxonomy" id="29159"/>
    <lineage>
        <taxon>Eukaryota</taxon>
        <taxon>Metazoa</taxon>
        <taxon>Spiralia</taxon>
        <taxon>Lophotrochozoa</taxon>
        <taxon>Mollusca</taxon>
        <taxon>Bivalvia</taxon>
        <taxon>Autobranchia</taxon>
        <taxon>Pteriomorphia</taxon>
        <taxon>Ostreida</taxon>
        <taxon>Ostreoidea</taxon>
        <taxon>Ostreidae</taxon>
        <taxon>Magallana</taxon>
    </lineage>
</organism>